<keyword evidence="2" id="KW-1185">Reference proteome</keyword>
<proteinExistence type="predicted"/>
<dbReference type="OrthoDB" id="3265815at2759"/>
<comment type="caution">
    <text evidence="1">The sequence shown here is derived from an EMBL/GenBank/DDBJ whole genome shotgun (WGS) entry which is preliminary data.</text>
</comment>
<dbReference type="AlphaFoldDB" id="A0A8H5G2D8"/>
<evidence type="ECO:0008006" key="3">
    <source>
        <dbReference type="Google" id="ProtNLM"/>
    </source>
</evidence>
<protein>
    <recommendedName>
        <fullName evidence="3">BTB domain-containing protein</fullName>
    </recommendedName>
</protein>
<reference evidence="1 2" key="1">
    <citation type="journal article" date="2020" name="ISME J.">
        <title>Uncovering the hidden diversity of litter-decomposition mechanisms in mushroom-forming fungi.</title>
        <authorList>
            <person name="Floudas D."/>
            <person name="Bentzer J."/>
            <person name="Ahren D."/>
            <person name="Johansson T."/>
            <person name="Persson P."/>
            <person name="Tunlid A."/>
        </authorList>
    </citation>
    <scope>NUCLEOTIDE SEQUENCE [LARGE SCALE GENOMIC DNA]</scope>
    <source>
        <strain evidence="1 2">CBS 146.42</strain>
    </source>
</reference>
<sequence length="235" mass="26388">MTNNISISSTLNPGVFDEISDTVLLSSDSVLFYIHSATVSRTQPNAFRRLVGVPLTDSACRDRIINIDESSDLVTVLLHALYDRPCNPVPSFDSIVTAVDKMRMYEISPTVQLTPTSHLYKLILSFAPVKPLEVYALAGFHRLNEMAVEASTHLISHPLSAITDALATRIGTTYLLRLFQWRLHRTSEMKRIFLTPLFPHPPTRQCSFENQKLTAQLWAEVSASFGYNDHTGLRL</sequence>
<gene>
    <name evidence="1" type="ORF">D9756_006475</name>
</gene>
<accession>A0A8H5G2D8</accession>
<name>A0A8H5G2D8_9AGAR</name>
<dbReference type="Proteomes" id="UP000559027">
    <property type="component" value="Unassembled WGS sequence"/>
</dbReference>
<evidence type="ECO:0000313" key="2">
    <source>
        <dbReference type="Proteomes" id="UP000559027"/>
    </source>
</evidence>
<evidence type="ECO:0000313" key="1">
    <source>
        <dbReference type="EMBL" id="KAF5357124.1"/>
    </source>
</evidence>
<organism evidence="1 2">
    <name type="scientific">Leucocoprinus leucothites</name>
    <dbReference type="NCBI Taxonomy" id="201217"/>
    <lineage>
        <taxon>Eukaryota</taxon>
        <taxon>Fungi</taxon>
        <taxon>Dikarya</taxon>
        <taxon>Basidiomycota</taxon>
        <taxon>Agaricomycotina</taxon>
        <taxon>Agaricomycetes</taxon>
        <taxon>Agaricomycetidae</taxon>
        <taxon>Agaricales</taxon>
        <taxon>Agaricineae</taxon>
        <taxon>Agaricaceae</taxon>
        <taxon>Leucocoprinus</taxon>
    </lineage>
</organism>
<dbReference type="EMBL" id="JAACJO010000006">
    <property type="protein sequence ID" value="KAF5357124.1"/>
    <property type="molecule type" value="Genomic_DNA"/>
</dbReference>